<proteinExistence type="predicted"/>
<comment type="caution">
    <text evidence="2">The sequence shown here is derived from an EMBL/GenBank/DDBJ whole genome shotgun (WGS) entry which is preliminary data.</text>
</comment>
<evidence type="ECO:0000256" key="1">
    <source>
        <dbReference type="SAM" id="SignalP"/>
    </source>
</evidence>
<keyword evidence="3" id="KW-1185">Reference proteome</keyword>
<dbReference type="AlphaFoldDB" id="A0A553PG26"/>
<dbReference type="InterPro" id="IPR013320">
    <property type="entry name" value="ConA-like_dom_sf"/>
</dbReference>
<evidence type="ECO:0000313" key="3">
    <source>
        <dbReference type="Proteomes" id="UP000318571"/>
    </source>
</evidence>
<feature type="signal peptide" evidence="1">
    <location>
        <begin position="1"/>
        <end position="16"/>
    </location>
</feature>
<feature type="chain" id="PRO_5022005675" description="LamG-like jellyroll fold domain-containing protein" evidence="1">
    <location>
        <begin position="17"/>
        <end position="329"/>
    </location>
</feature>
<protein>
    <recommendedName>
        <fullName evidence="4">LamG-like jellyroll fold domain-containing protein</fullName>
    </recommendedName>
</protein>
<evidence type="ECO:0008006" key="4">
    <source>
        <dbReference type="Google" id="ProtNLM"/>
    </source>
</evidence>
<organism evidence="2 3">
    <name type="scientific">Tigriopus californicus</name>
    <name type="common">Marine copepod</name>
    <dbReference type="NCBI Taxonomy" id="6832"/>
    <lineage>
        <taxon>Eukaryota</taxon>
        <taxon>Metazoa</taxon>
        <taxon>Ecdysozoa</taxon>
        <taxon>Arthropoda</taxon>
        <taxon>Crustacea</taxon>
        <taxon>Multicrustacea</taxon>
        <taxon>Hexanauplia</taxon>
        <taxon>Copepoda</taxon>
        <taxon>Harpacticoida</taxon>
        <taxon>Harpacticidae</taxon>
        <taxon>Tigriopus</taxon>
    </lineage>
</organism>
<name>A0A553PG26_TIGCA</name>
<accession>A0A553PG26</accession>
<sequence>MELFVYLLGMLHFCQASVTEMSSFRGFSKEIMNDPEIMEYPIQFESPLNLTLFECAILMNKKRTDLAPLGTSQEDDRCEIRKFPPLLLKPVKAGPFSVKFLFVDKSPYVLDKTLWEKLIFVLFLDESKKFFKDQYLGFTKGAEAVLPGQSYDGMIFSEKSPFPGPFGTLAWNVDASTLKTIQVQSTETKKFTLLFWYKLDLEPTERHRIMSNDKIVFFATNAPSQNHPICQYQNMLFDVSSTTTLPIQSWAHIAIAGEWSAENVTTTITYYLNGVKTGDTSLSGFDATIGTNELVVGDTSIKGHLSSLMFFGEALPAEDIVDLMNLKRF</sequence>
<dbReference type="Proteomes" id="UP000318571">
    <property type="component" value="Chromosome 5"/>
</dbReference>
<evidence type="ECO:0000313" key="2">
    <source>
        <dbReference type="EMBL" id="TRY76635.1"/>
    </source>
</evidence>
<dbReference type="SUPFAM" id="SSF49899">
    <property type="entry name" value="Concanavalin A-like lectins/glucanases"/>
    <property type="match status" value="1"/>
</dbReference>
<keyword evidence="1" id="KW-0732">Signal</keyword>
<dbReference type="Pfam" id="PF13385">
    <property type="entry name" value="Laminin_G_3"/>
    <property type="match status" value="1"/>
</dbReference>
<gene>
    <name evidence="2" type="ORF">TCAL_11355</name>
</gene>
<reference evidence="2 3" key="1">
    <citation type="journal article" date="2018" name="Nat. Ecol. Evol.">
        <title>Genomic signatures of mitonuclear coevolution across populations of Tigriopus californicus.</title>
        <authorList>
            <person name="Barreto F.S."/>
            <person name="Watson E.T."/>
            <person name="Lima T.G."/>
            <person name="Willett C.S."/>
            <person name="Edmands S."/>
            <person name="Li W."/>
            <person name="Burton R.S."/>
        </authorList>
    </citation>
    <scope>NUCLEOTIDE SEQUENCE [LARGE SCALE GENOMIC DNA]</scope>
    <source>
        <strain evidence="2 3">San Diego</strain>
    </source>
</reference>
<dbReference type="EMBL" id="VCGU01000004">
    <property type="protein sequence ID" value="TRY76635.1"/>
    <property type="molecule type" value="Genomic_DNA"/>
</dbReference>
<dbReference type="Gene3D" id="2.60.120.200">
    <property type="match status" value="1"/>
</dbReference>